<evidence type="ECO:0000313" key="7">
    <source>
        <dbReference type="EMBL" id="MBP2077363.1"/>
    </source>
</evidence>
<name>A0A9X0YQW7_9BACI</name>
<keyword evidence="4 5" id="KW-0173">Coenzyme A biosynthesis</keyword>
<dbReference type="PROSITE" id="PS51219">
    <property type="entry name" value="DPCK"/>
    <property type="match status" value="1"/>
</dbReference>
<dbReference type="Gene3D" id="3.40.50.300">
    <property type="entry name" value="P-loop containing nucleotide triphosphate hydrolases"/>
    <property type="match status" value="1"/>
</dbReference>
<dbReference type="EC" id="2.7.1.24" evidence="5 6"/>
<comment type="similarity">
    <text evidence="1 5">Belongs to the CoaE family.</text>
</comment>
<feature type="binding site" evidence="5">
    <location>
        <begin position="12"/>
        <end position="17"/>
    </location>
    <ligand>
        <name>ATP</name>
        <dbReference type="ChEBI" id="CHEBI:30616"/>
    </ligand>
</feature>
<accession>A0A9X0YQW7</accession>
<organism evidence="7 8">
    <name type="scientific">Oceanobacillus polygoni</name>
    <dbReference type="NCBI Taxonomy" id="1235259"/>
    <lineage>
        <taxon>Bacteria</taxon>
        <taxon>Bacillati</taxon>
        <taxon>Bacillota</taxon>
        <taxon>Bacilli</taxon>
        <taxon>Bacillales</taxon>
        <taxon>Bacillaceae</taxon>
        <taxon>Oceanobacillus</taxon>
    </lineage>
</organism>
<keyword evidence="5 7" id="KW-0418">Kinase</keyword>
<dbReference type="NCBIfam" id="TIGR00152">
    <property type="entry name" value="dephospho-CoA kinase"/>
    <property type="match status" value="1"/>
</dbReference>
<dbReference type="Pfam" id="PF01121">
    <property type="entry name" value="CoaE"/>
    <property type="match status" value="1"/>
</dbReference>
<keyword evidence="5" id="KW-0963">Cytoplasm</keyword>
<dbReference type="GO" id="GO:0005737">
    <property type="term" value="C:cytoplasm"/>
    <property type="evidence" value="ECO:0007669"/>
    <property type="project" value="UniProtKB-SubCell"/>
</dbReference>
<dbReference type="EMBL" id="JAGGMB010000004">
    <property type="protein sequence ID" value="MBP2077363.1"/>
    <property type="molecule type" value="Genomic_DNA"/>
</dbReference>
<evidence type="ECO:0000256" key="3">
    <source>
        <dbReference type="ARBA" id="ARBA00022840"/>
    </source>
</evidence>
<dbReference type="AlphaFoldDB" id="A0A9X0YQW7"/>
<keyword evidence="8" id="KW-1185">Reference proteome</keyword>
<proteinExistence type="inferred from homology"/>
<protein>
    <recommendedName>
        <fullName evidence="5 6">Dephospho-CoA kinase</fullName>
        <ecNumber evidence="5 6">2.7.1.24</ecNumber>
    </recommendedName>
    <alternativeName>
        <fullName evidence="5">Dephosphocoenzyme A kinase</fullName>
    </alternativeName>
</protein>
<dbReference type="PANTHER" id="PTHR10695:SF46">
    <property type="entry name" value="BIFUNCTIONAL COENZYME A SYNTHASE-RELATED"/>
    <property type="match status" value="1"/>
</dbReference>
<dbReference type="InterPro" id="IPR001977">
    <property type="entry name" value="Depp_CoAkinase"/>
</dbReference>
<keyword evidence="5 7" id="KW-0808">Transferase</keyword>
<dbReference type="SUPFAM" id="SSF52540">
    <property type="entry name" value="P-loop containing nucleoside triphosphate hydrolases"/>
    <property type="match status" value="1"/>
</dbReference>
<dbReference type="InterPro" id="IPR027417">
    <property type="entry name" value="P-loop_NTPase"/>
</dbReference>
<dbReference type="Proteomes" id="UP001138793">
    <property type="component" value="Unassembled WGS sequence"/>
</dbReference>
<dbReference type="GO" id="GO:0004140">
    <property type="term" value="F:dephospho-CoA kinase activity"/>
    <property type="evidence" value="ECO:0007669"/>
    <property type="project" value="UniProtKB-UniRule"/>
</dbReference>
<keyword evidence="2 5" id="KW-0547">Nucleotide-binding</keyword>
<reference evidence="7" key="1">
    <citation type="submission" date="2021-03" db="EMBL/GenBank/DDBJ databases">
        <title>Genomic Encyclopedia of Type Strains, Phase IV (KMG-IV): sequencing the most valuable type-strain genomes for metagenomic binning, comparative biology and taxonomic classification.</title>
        <authorList>
            <person name="Goeker M."/>
        </authorList>
    </citation>
    <scope>NUCLEOTIDE SEQUENCE</scope>
    <source>
        <strain evidence="7">DSM 107338</strain>
    </source>
</reference>
<dbReference type="OrthoDB" id="9812943at2"/>
<evidence type="ECO:0000256" key="2">
    <source>
        <dbReference type="ARBA" id="ARBA00022741"/>
    </source>
</evidence>
<dbReference type="HAMAP" id="MF_00376">
    <property type="entry name" value="Dephospho_CoA_kinase"/>
    <property type="match status" value="1"/>
</dbReference>
<comment type="caution">
    <text evidence="7">The sequence shown here is derived from an EMBL/GenBank/DDBJ whole genome shotgun (WGS) entry which is preliminary data.</text>
</comment>
<dbReference type="PANTHER" id="PTHR10695">
    <property type="entry name" value="DEPHOSPHO-COA KINASE-RELATED"/>
    <property type="match status" value="1"/>
</dbReference>
<evidence type="ECO:0000256" key="4">
    <source>
        <dbReference type="ARBA" id="ARBA00022993"/>
    </source>
</evidence>
<gene>
    <name evidence="5" type="primary">coaE</name>
    <name evidence="7" type="ORF">J2Z64_001615</name>
</gene>
<evidence type="ECO:0000256" key="1">
    <source>
        <dbReference type="ARBA" id="ARBA00009018"/>
    </source>
</evidence>
<dbReference type="GO" id="GO:0005524">
    <property type="term" value="F:ATP binding"/>
    <property type="evidence" value="ECO:0007669"/>
    <property type="project" value="UniProtKB-UniRule"/>
</dbReference>
<dbReference type="FunFam" id="3.40.50.300:FF:000485">
    <property type="entry name" value="Dephospho-CoA kinase CAB5"/>
    <property type="match status" value="1"/>
</dbReference>
<evidence type="ECO:0000313" key="8">
    <source>
        <dbReference type="Proteomes" id="UP001138793"/>
    </source>
</evidence>
<sequence length="199" mass="22348">MAIVIGLTGSIATGKSTVSRMFEDFHIPVVDADKIAREVVYPGEKAYESIVEAFGESILLPDKELDRPALGSIIFADELKRKLLNSIIHPAIRERIFQQKDAHIKAGERCVVLDIPLLFEGNYSKVVDRTIVVSVDESVQLERLMLRNQLTEEEARERIESQLSITEKTKLASAVIDNNGTIAESREQLEKILKSWNIC</sequence>
<comment type="function">
    <text evidence="5">Catalyzes the phosphorylation of the 3'-hydroxyl group of dephosphocoenzyme A to form coenzyme A.</text>
</comment>
<evidence type="ECO:0000256" key="5">
    <source>
        <dbReference type="HAMAP-Rule" id="MF_00376"/>
    </source>
</evidence>
<dbReference type="GO" id="GO:0015937">
    <property type="term" value="P:coenzyme A biosynthetic process"/>
    <property type="evidence" value="ECO:0007669"/>
    <property type="project" value="UniProtKB-UniRule"/>
</dbReference>
<keyword evidence="3 5" id="KW-0067">ATP-binding</keyword>
<dbReference type="RefSeq" id="WP_149475570.1">
    <property type="nucleotide sequence ID" value="NZ_JAGGMB010000004.1"/>
</dbReference>
<dbReference type="CDD" id="cd02022">
    <property type="entry name" value="DPCK"/>
    <property type="match status" value="1"/>
</dbReference>
<evidence type="ECO:0000256" key="6">
    <source>
        <dbReference type="NCBIfam" id="TIGR00152"/>
    </source>
</evidence>
<comment type="pathway">
    <text evidence="5">Cofactor biosynthesis; coenzyme A biosynthesis; CoA from (R)-pantothenate: step 5/5.</text>
</comment>
<comment type="catalytic activity">
    <reaction evidence="5">
        <text>3'-dephospho-CoA + ATP = ADP + CoA + H(+)</text>
        <dbReference type="Rhea" id="RHEA:18245"/>
        <dbReference type="ChEBI" id="CHEBI:15378"/>
        <dbReference type="ChEBI" id="CHEBI:30616"/>
        <dbReference type="ChEBI" id="CHEBI:57287"/>
        <dbReference type="ChEBI" id="CHEBI:57328"/>
        <dbReference type="ChEBI" id="CHEBI:456216"/>
        <dbReference type="EC" id="2.7.1.24"/>
    </reaction>
</comment>
<comment type="subcellular location">
    <subcellularLocation>
        <location evidence="5">Cytoplasm</location>
    </subcellularLocation>
</comment>